<gene>
    <name evidence="2" type="ORF">F2Q69_00040501</name>
</gene>
<evidence type="ECO:0000313" key="2">
    <source>
        <dbReference type="EMBL" id="KAF3504756.1"/>
    </source>
</evidence>
<proteinExistence type="predicted"/>
<dbReference type="AlphaFoldDB" id="A0A8S9NQ77"/>
<feature type="region of interest" description="Disordered" evidence="1">
    <location>
        <begin position="224"/>
        <end position="244"/>
    </location>
</feature>
<sequence length="244" mass="27429">MRVRREFAGDGSSRMVEIAERIEREAEAEITKKKEEGWWSSPALKFIVDTENGWCYTSCSKCYRKLQRVFPSFTCATQEADFLCKALVVGVNQENGWFLVELVVDDGKDSATFVVFDKEMTKLTGKEAVVLALDDDPNGEVDELPRCLEELAGKEFVFQIRVMPFNFTPNHRTFTVSTITEYNTLETCGKEHDDNILPNREAEVTLAASSSGQSVLVNMTGVEYAEANPPEVEGAQKKRKLSSE</sequence>
<protein>
    <recommendedName>
        <fullName evidence="4">Replication factor A C-terminal domain-containing protein</fullName>
    </recommendedName>
</protein>
<dbReference type="Proteomes" id="UP000712600">
    <property type="component" value="Unassembled WGS sequence"/>
</dbReference>
<name>A0A8S9NQ77_BRACR</name>
<dbReference type="EMBL" id="QGKX02001621">
    <property type="protein sequence ID" value="KAF3504756.1"/>
    <property type="molecule type" value="Genomic_DNA"/>
</dbReference>
<evidence type="ECO:0000313" key="3">
    <source>
        <dbReference type="Proteomes" id="UP000712600"/>
    </source>
</evidence>
<organism evidence="2 3">
    <name type="scientific">Brassica cretica</name>
    <name type="common">Mustard</name>
    <dbReference type="NCBI Taxonomy" id="69181"/>
    <lineage>
        <taxon>Eukaryota</taxon>
        <taxon>Viridiplantae</taxon>
        <taxon>Streptophyta</taxon>
        <taxon>Embryophyta</taxon>
        <taxon>Tracheophyta</taxon>
        <taxon>Spermatophyta</taxon>
        <taxon>Magnoliopsida</taxon>
        <taxon>eudicotyledons</taxon>
        <taxon>Gunneridae</taxon>
        <taxon>Pentapetalae</taxon>
        <taxon>rosids</taxon>
        <taxon>malvids</taxon>
        <taxon>Brassicales</taxon>
        <taxon>Brassicaceae</taxon>
        <taxon>Brassiceae</taxon>
        <taxon>Brassica</taxon>
    </lineage>
</organism>
<dbReference type="InterPro" id="IPR012340">
    <property type="entry name" value="NA-bd_OB-fold"/>
</dbReference>
<dbReference type="Gene3D" id="2.40.50.140">
    <property type="entry name" value="Nucleic acid-binding proteins"/>
    <property type="match status" value="1"/>
</dbReference>
<reference evidence="2" key="1">
    <citation type="submission" date="2019-12" db="EMBL/GenBank/DDBJ databases">
        <title>Genome sequencing and annotation of Brassica cretica.</title>
        <authorList>
            <person name="Studholme D.J."/>
            <person name="Sarris P."/>
        </authorList>
    </citation>
    <scope>NUCLEOTIDE SEQUENCE</scope>
    <source>
        <strain evidence="2">PFS-109/04</strain>
        <tissue evidence="2">Leaf</tissue>
    </source>
</reference>
<accession>A0A8S9NQ77</accession>
<evidence type="ECO:0000256" key="1">
    <source>
        <dbReference type="SAM" id="MobiDB-lite"/>
    </source>
</evidence>
<dbReference type="SUPFAM" id="SSF50249">
    <property type="entry name" value="Nucleic acid-binding proteins"/>
    <property type="match status" value="1"/>
</dbReference>
<comment type="caution">
    <text evidence="2">The sequence shown here is derived from an EMBL/GenBank/DDBJ whole genome shotgun (WGS) entry which is preliminary data.</text>
</comment>
<evidence type="ECO:0008006" key="4">
    <source>
        <dbReference type="Google" id="ProtNLM"/>
    </source>
</evidence>